<accession>A0ABU9XKF2</accession>
<evidence type="ECO:0000313" key="3">
    <source>
        <dbReference type="Proteomes" id="UP001444625"/>
    </source>
</evidence>
<dbReference type="EMBL" id="JBDIML010000005">
    <property type="protein sequence ID" value="MEN2768490.1"/>
    <property type="molecule type" value="Genomic_DNA"/>
</dbReference>
<feature type="domain" description="Serine aminopeptidase S33" evidence="1">
    <location>
        <begin position="26"/>
        <end position="286"/>
    </location>
</feature>
<dbReference type="Pfam" id="PF12146">
    <property type="entry name" value="Hydrolase_4"/>
    <property type="match status" value="1"/>
</dbReference>
<evidence type="ECO:0000259" key="1">
    <source>
        <dbReference type="Pfam" id="PF12146"/>
    </source>
</evidence>
<keyword evidence="3" id="KW-1185">Reference proteome</keyword>
<dbReference type="PANTHER" id="PTHR11614">
    <property type="entry name" value="PHOSPHOLIPASE-RELATED"/>
    <property type="match status" value="1"/>
</dbReference>
<dbReference type="SUPFAM" id="SSF53474">
    <property type="entry name" value="alpha/beta-Hydrolases"/>
    <property type="match status" value="1"/>
</dbReference>
<comment type="caution">
    <text evidence="2">The sequence shown here is derived from an EMBL/GenBank/DDBJ whole genome shotgun (WGS) entry which is preliminary data.</text>
</comment>
<evidence type="ECO:0000313" key="2">
    <source>
        <dbReference type="EMBL" id="MEN2768490.1"/>
    </source>
</evidence>
<dbReference type="RefSeq" id="WP_345825972.1">
    <property type="nucleotide sequence ID" value="NZ_JBDIML010000005.1"/>
</dbReference>
<name>A0ABU9XKF2_9BACI</name>
<sequence length="305" mass="35333">MKTTFWMESKDNVQIYVEKWYDKDKQPKAVIQLAHGMVEHFQRYHHFAQYLLEHDIFIYGNDHRGHGKTGEKQGIMGYLSDKDGFQKTTDDLFAITQHIKQDYPNTPVFLLGHSMGSFLARHYIQEHSEAIEGVILSGTGFYPKATTIFGKALAARLSPRKKSPLMNKLAFGAFNRKITNPHTRFDWISRDKQIVEAYLQDRFSGYIPTARFFYDLMSGIQSIHNQKQNQNIRKDLPMLFISGDADPVGNYGKGVWKTTSLYKNVGIEKITTTLYEGARHEVLNEINKEEVYQFVEKWISQHLPS</sequence>
<dbReference type="InterPro" id="IPR029058">
    <property type="entry name" value="AB_hydrolase_fold"/>
</dbReference>
<dbReference type="InterPro" id="IPR051044">
    <property type="entry name" value="MAG_DAG_Lipase"/>
</dbReference>
<dbReference type="Proteomes" id="UP001444625">
    <property type="component" value="Unassembled WGS sequence"/>
</dbReference>
<organism evidence="2 3">
    <name type="scientific">Ornithinibacillus xuwenensis</name>
    <dbReference type="NCBI Taxonomy" id="3144668"/>
    <lineage>
        <taxon>Bacteria</taxon>
        <taxon>Bacillati</taxon>
        <taxon>Bacillota</taxon>
        <taxon>Bacilli</taxon>
        <taxon>Bacillales</taxon>
        <taxon>Bacillaceae</taxon>
        <taxon>Ornithinibacillus</taxon>
    </lineage>
</organism>
<dbReference type="InterPro" id="IPR022742">
    <property type="entry name" value="Hydrolase_4"/>
</dbReference>
<protein>
    <submittedName>
        <fullName evidence="2">Lysophospholipase</fullName>
    </submittedName>
</protein>
<reference evidence="2 3" key="1">
    <citation type="submission" date="2024-05" db="EMBL/GenBank/DDBJ databases">
        <authorList>
            <person name="Haq I."/>
            <person name="Ullah Z."/>
            <person name="Ahmad R."/>
            <person name="Li M."/>
            <person name="Tong Y."/>
        </authorList>
    </citation>
    <scope>NUCLEOTIDE SEQUENCE [LARGE SCALE GENOMIC DNA]</scope>
    <source>
        <strain evidence="2 3">16A2E</strain>
    </source>
</reference>
<dbReference type="Gene3D" id="3.40.50.1820">
    <property type="entry name" value="alpha/beta hydrolase"/>
    <property type="match status" value="1"/>
</dbReference>
<gene>
    <name evidence="2" type="ORF">ABC228_15010</name>
</gene>
<proteinExistence type="predicted"/>